<accession>A0ABM7VVJ3</accession>
<dbReference type="Proteomes" id="UP001320460">
    <property type="component" value="Chromosome"/>
</dbReference>
<sequence length="30" mass="3527">MYAPLTFVQVDAARWMKTTGIRRFLIVGER</sequence>
<dbReference type="EMBL" id="AP025334">
    <property type="protein sequence ID" value="BDD51226.1"/>
    <property type="molecule type" value="Genomic_DNA"/>
</dbReference>
<gene>
    <name evidence="1" type="ORF">PDTA9734_27130</name>
</gene>
<keyword evidence="2" id="KW-1185">Reference proteome</keyword>
<organism evidence="1 2">
    <name type="scientific">Phytobacter diazotrophicus</name>
    <dbReference type="NCBI Taxonomy" id="395631"/>
    <lineage>
        <taxon>Bacteria</taxon>
        <taxon>Pseudomonadati</taxon>
        <taxon>Pseudomonadota</taxon>
        <taxon>Gammaproteobacteria</taxon>
        <taxon>Enterobacterales</taxon>
        <taxon>Enterobacteriaceae</taxon>
        <taxon>Phytobacter</taxon>
    </lineage>
</organism>
<protein>
    <submittedName>
        <fullName evidence="1">Uncharacterized protein</fullName>
    </submittedName>
</protein>
<reference evidence="1 2" key="1">
    <citation type="submission" date="2021-12" db="EMBL/GenBank/DDBJ databases">
        <title>Complete genome sequence of Phytobacter diazotrophicus TA9734.</title>
        <authorList>
            <person name="Kubota H."/>
            <person name="Nakayama Y."/>
            <person name="Ariyoshi T."/>
        </authorList>
    </citation>
    <scope>NUCLEOTIDE SEQUENCE [LARGE SCALE GENOMIC DNA]</scope>
    <source>
        <strain evidence="1 2">TA9734</strain>
    </source>
</reference>
<evidence type="ECO:0000313" key="2">
    <source>
        <dbReference type="Proteomes" id="UP001320460"/>
    </source>
</evidence>
<proteinExistence type="predicted"/>
<evidence type="ECO:0000313" key="1">
    <source>
        <dbReference type="EMBL" id="BDD51226.1"/>
    </source>
</evidence>
<name>A0ABM7VVJ3_9ENTR</name>